<dbReference type="EMBL" id="GIKN01002816">
    <property type="protein sequence ID" value="NIE45089.1"/>
    <property type="molecule type" value="Transcribed_RNA"/>
</dbReference>
<organism evidence="2">
    <name type="scientific">Rhipicephalus microplus</name>
    <name type="common">Cattle tick</name>
    <name type="synonym">Boophilus microplus</name>
    <dbReference type="NCBI Taxonomy" id="6941"/>
    <lineage>
        <taxon>Eukaryota</taxon>
        <taxon>Metazoa</taxon>
        <taxon>Ecdysozoa</taxon>
        <taxon>Arthropoda</taxon>
        <taxon>Chelicerata</taxon>
        <taxon>Arachnida</taxon>
        <taxon>Acari</taxon>
        <taxon>Parasitiformes</taxon>
        <taxon>Ixodida</taxon>
        <taxon>Ixodoidea</taxon>
        <taxon>Ixodidae</taxon>
        <taxon>Rhipicephalinae</taxon>
        <taxon>Rhipicephalus</taxon>
        <taxon>Boophilus</taxon>
    </lineage>
</organism>
<dbReference type="AlphaFoldDB" id="A0A6G5A2T2"/>
<name>A0A6G5A2T2_RHIMP</name>
<proteinExistence type="predicted"/>
<evidence type="ECO:0000256" key="1">
    <source>
        <dbReference type="SAM" id="SignalP"/>
    </source>
</evidence>
<accession>A0A6G5A2T2</accession>
<evidence type="ECO:0000313" key="2">
    <source>
        <dbReference type="EMBL" id="NIE45089.1"/>
    </source>
</evidence>
<feature type="signal peptide" evidence="1">
    <location>
        <begin position="1"/>
        <end position="20"/>
    </location>
</feature>
<sequence>MKYFQIIVIAVLPTAILATAEDVAAESSSEQTQQENEKQQQELDVDIAEFYANGSFIWILGETSSQYPCRLDVVGNTNEDTTYFTRYHWQSKKFPGKNLVGKFTNRGTDRITYNAMFVSPAGRNGKRIE</sequence>
<feature type="chain" id="PRO_5026019403" evidence="1">
    <location>
        <begin position="21"/>
        <end position="129"/>
    </location>
</feature>
<protein>
    <submittedName>
        <fullName evidence="2">Putative lipocalin</fullName>
    </submittedName>
</protein>
<keyword evidence="1" id="KW-0732">Signal</keyword>
<reference evidence="2" key="1">
    <citation type="submission" date="2020-03" db="EMBL/GenBank/DDBJ databases">
        <title>A transcriptome and proteome of the tick Rhipicephalus microplus shaped by the genetic composition of its hosts and developmental stage.</title>
        <authorList>
            <person name="Garcia G.R."/>
            <person name="Ribeiro J.M.C."/>
            <person name="Maruyama S.R."/>
            <person name="Gardinasse L.G."/>
            <person name="Nelson K."/>
            <person name="Ferreira B.R."/>
            <person name="Andrade T.G."/>
            <person name="Santos I.K.F.M."/>
        </authorList>
    </citation>
    <scope>NUCLEOTIDE SEQUENCE</scope>
    <source>
        <strain evidence="2">NSGR</strain>
        <tissue evidence="2">Salivary glands</tissue>
    </source>
</reference>